<keyword evidence="2" id="KW-0436">Ligase</keyword>
<keyword evidence="6" id="KW-1185">Reference proteome</keyword>
<accession>A0ABP8UWK9</accession>
<dbReference type="Proteomes" id="UP001501442">
    <property type="component" value="Unassembled WGS sequence"/>
</dbReference>
<evidence type="ECO:0000256" key="4">
    <source>
        <dbReference type="ARBA" id="ARBA00022840"/>
    </source>
</evidence>
<evidence type="ECO:0000256" key="2">
    <source>
        <dbReference type="ARBA" id="ARBA00022598"/>
    </source>
</evidence>
<evidence type="ECO:0008006" key="7">
    <source>
        <dbReference type="Google" id="ProtNLM"/>
    </source>
</evidence>
<comment type="similarity">
    <text evidence="1">Belongs to the folylpolyglutamate synthase family.</text>
</comment>
<keyword evidence="4" id="KW-0067">ATP-binding</keyword>
<dbReference type="InterPro" id="IPR001645">
    <property type="entry name" value="Folylpolyglutamate_synth"/>
</dbReference>
<keyword evidence="3" id="KW-0547">Nucleotide-binding</keyword>
<dbReference type="Gene3D" id="3.40.1190.10">
    <property type="entry name" value="Mur-like, catalytic domain"/>
    <property type="match status" value="1"/>
</dbReference>
<sequence length="429" mass="45133">MPTGDQATAPLAARGYRLGVTGTFYAEWDRRGSGARRSVGRARRLARALGLDAAGVPVLTVVGSKGKGTAATYASACLAAAGCRVVTVTSPALREDRERIRVDGTAISADVLARLGRRVRDATASLPERRSGEGYLSPSGLFTLAGVLYARAAGADVIVLEAGMGGISDEVSLFPPDVLAITEVFAEHIGVLGDSPAEIAKDKAGVVTAATSAVISLPQRPAVTEAIASTVADRTGGRVKPEVIGTSGVPADLLPTGHGRRNAELGCAAADRLLDAIGCPRPPQERLNRVLSSVRLPGRLSWHHVAGTDTTLLVDSAIDRSGTAAALAEAYRRWDRIDHVLACLPDHKDVAGVAAELADLPVTYVRMPSYRHLRFTHAVPGHWTVVDDTELSRSHLASLGERILALGTVYFIGRLLDLADADTERLFDL</sequence>
<proteinExistence type="inferred from homology"/>
<evidence type="ECO:0000256" key="3">
    <source>
        <dbReference type="ARBA" id="ARBA00022741"/>
    </source>
</evidence>
<protein>
    <recommendedName>
        <fullName evidence="7">Bifunctional folylpolyglutamate synthase/dihydrofolate synthase</fullName>
    </recommendedName>
</protein>
<dbReference type="PANTHER" id="PTHR11136:SF0">
    <property type="entry name" value="DIHYDROFOLATE SYNTHETASE-RELATED"/>
    <property type="match status" value="1"/>
</dbReference>
<evidence type="ECO:0000313" key="6">
    <source>
        <dbReference type="Proteomes" id="UP001501442"/>
    </source>
</evidence>
<gene>
    <name evidence="5" type="ORF">GCM10023196_099600</name>
</gene>
<dbReference type="PANTHER" id="PTHR11136">
    <property type="entry name" value="FOLYLPOLYGLUTAMATE SYNTHASE-RELATED"/>
    <property type="match status" value="1"/>
</dbReference>
<evidence type="ECO:0000256" key="1">
    <source>
        <dbReference type="ARBA" id="ARBA00008276"/>
    </source>
</evidence>
<organism evidence="5 6">
    <name type="scientific">Actinoallomurus vinaceus</name>
    <dbReference type="NCBI Taxonomy" id="1080074"/>
    <lineage>
        <taxon>Bacteria</taxon>
        <taxon>Bacillati</taxon>
        <taxon>Actinomycetota</taxon>
        <taxon>Actinomycetes</taxon>
        <taxon>Streptosporangiales</taxon>
        <taxon>Thermomonosporaceae</taxon>
        <taxon>Actinoallomurus</taxon>
    </lineage>
</organism>
<dbReference type="SUPFAM" id="SSF53623">
    <property type="entry name" value="MurD-like peptide ligases, catalytic domain"/>
    <property type="match status" value="1"/>
</dbReference>
<comment type="caution">
    <text evidence="5">The sequence shown here is derived from an EMBL/GenBank/DDBJ whole genome shotgun (WGS) entry which is preliminary data.</text>
</comment>
<evidence type="ECO:0000313" key="5">
    <source>
        <dbReference type="EMBL" id="GAA4639145.1"/>
    </source>
</evidence>
<dbReference type="EMBL" id="BAABHK010000026">
    <property type="protein sequence ID" value="GAA4639145.1"/>
    <property type="molecule type" value="Genomic_DNA"/>
</dbReference>
<name>A0ABP8UWK9_9ACTN</name>
<reference evidence="6" key="1">
    <citation type="journal article" date="2019" name="Int. J. Syst. Evol. Microbiol.">
        <title>The Global Catalogue of Microorganisms (GCM) 10K type strain sequencing project: providing services to taxonomists for standard genome sequencing and annotation.</title>
        <authorList>
            <consortium name="The Broad Institute Genomics Platform"/>
            <consortium name="The Broad Institute Genome Sequencing Center for Infectious Disease"/>
            <person name="Wu L."/>
            <person name="Ma J."/>
        </authorList>
    </citation>
    <scope>NUCLEOTIDE SEQUENCE [LARGE SCALE GENOMIC DNA]</scope>
    <source>
        <strain evidence="6">JCM 17939</strain>
    </source>
</reference>
<dbReference type="InterPro" id="IPR036565">
    <property type="entry name" value="Mur-like_cat_sf"/>
</dbReference>